<sequence length="54" mass="5796">TYSELARKSNEIAARLVDSGVTPGTMVATLQEPTFAWIASILAIMKVASIYVPL</sequence>
<dbReference type="Gene3D" id="3.40.50.12780">
    <property type="entry name" value="N-terminal domain of ligase-like"/>
    <property type="match status" value="1"/>
</dbReference>
<dbReference type="EMBL" id="MCFA01000060">
    <property type="protein sequence ID" value="ORY11560.1"/>
    <property type="molecule type" value="Genomic_DNA"/>
</dbReference>
<feature type="non-terminal residue" evidence="3">
    <location>
        <position position="54"/>
    </location>
</feature>
<dbReference type="AlphaFoldDB" id="A0A1Y1ZMT3"/>
<dbReference type="SUPFAM" id="SSF56801">
    <property type="entry name" value="Acetyl-CoA synthetase-like"/>
    <property type="match status" value="1"/>
</dbReference>
<evidence type="ECO:0000256" key="1">
    <source>
        <dbReference type="SAM" id="Phobius"/>
    </source>
</evidence>
<evidence type="ECO:0000313" key="4">
    <source>
        <dbReference type="Proteomes" id="UP000193144"/>
    </source>
</evidence>
<evidence type="ECO:0000313" key="3">
    <source>
        <dbReference type="EMBL" id="ORY11560.1"/>
    </source>
</evidence>
<feature type="domain" description="AMP-dependent synthetase/ligase" evidence="2">
    <location>
        <begin position="1"/>
        <end position="54"/>
    </location>
</feature>
<keyword evidence="1" id="KW-0472">Membrane</keyword>
<reference evidence="3 4" key="1">
    <citation type="submission" date="2016-07" db="EMBL/GenBank/DDBJ databases">
        <title>Pervasive Adenine N6-methylation of Active Genes in Fungi.</title>
        <authorList>
            <consortium name="DOE Joint Genome Institute"/>
            <person name="Mondo S.J."/>
            <person name="Dannebaum R.O."/>
            <person name="Kuo R.C."/>
            <person name="Labutti K."/>
            <person name="Haridas S."/>
            <person name="Kuo A."/>
            <person name="Salamov A."/>
            <person name="Ahrendt S.R."/>
            <person name="Lipzen A."/>
            <person name="Sullivan W."/>
            <person name="Andreopoulos W.B."/>
            <person name="Clum A."/>
            <person name="Lindquist E."/>
            <person name="Daum C."/>
            <person name="Ramamoorthy G.K."/>
            <person name="Gryganskyi A."/>
            <person name="Culley D."/>
            <person name="Magnuson J.K."/>
            <person name="James T.Y."/>
            <person name="O'Malley M.A."/>
            <person name="Stajich J.E."/>
            <person name="Spatafora J.W."/>
            <person name="Visel A."/>
            <person name="Grigoriev I.V."/>
        </authorList>
    </citation>
    <scope>NUCLEOTIDE SEQUENCE [LARGE SCALE GENOMIC DNA]</scope>
    <source>
        <strain evidence="3 4">CBS 115471</strain>
    </source>
</reference>
<gene>
    <name evidence="3" type="ORF">BCR34DRAFT_449311</name>
</gene>
<proteinExistence type="predicted"/>
<dbReference type="OrthoDB" id="2428140at2759"/>
<evidence type="ECO:0000259" key="2">
    <source>
        <dbReference type="Pfam" id="PF00501"/>
    </source>
</evidence>
<keyword evidence="1" id="KW-0812">Transmembrane</keyword>
<accession>A0A1Y1ZMT3</accession>
<protein>
    <recommendedName>
        <fullName evidence="2">AMP-dependent synthetase/ligase domain-containing protein</fullName>
    </recommendedName>
</protein>
<feature type="non-terminal residue" evidence="3">
    <location>
        <position position="1"/>
    </location>
</feature>
<dbReference type="InterPro" id="IPR042099">
    <property type="entry name" value="ANL_N_sf"/>
</dbReference>
<dbReference type="Proteomes" id="UP000193144">
    <property type="component" value="Unassembled WGS sequence"/>
</dbReference>
<feature type="transmembrane region" description="Helical" evidence="1">
    <location>
        <begin position="34"/>
        <end position="52"/>
    </location>
</feature>
<keyword evidence="1" id="KW-1133">Transmembrane helix</keyword>
<dbReference type="InterPro" id="IPR000873">
    <property type="entry name" value="AMP-dep_synth/lig_dom"/>
</dbReference>
<name>A0A1Y1ZMT3_9PLEO</name>
<dbReference type="STRING" id="1231657.A0A1Y1ZMT3"/>
<organism evidence="3 4">
    <name type="scientific">Clohesyomyces aquaticus</name>
    <dbReference type="NCBI Taxonomy" id="1231657"/>
    <lineage>
        <taxon>Eukaryota</taxon>
        <taxon>Fungi</taxon>
        <taxon>Dikarya</taxon>
        <taxon>Ascomycota</taxon>
        <taxon>Pezizomycotina</taxon>
        <taxon>Dothideomycetes</taxon>
        <taxon>Pleosporomycetidae</taxon>
        <taxon>Pleosporales</taxon>
        <taxon>Lindgomycetaceae</taxon>
        <taxon>Clohesyomyces</taxon>
    </lineage>
</organism>
<dbReference type="Pfam" id="PF00501">
    <property type="entry name" value="AMP-binding"/>
    <property type="match status" value="1"/>
</dbReference>
<comment type="caution">
    <text evidence="3">The sequence shown here is derived from an EMBL/GenBank/DDBJ whole genome shotgun (WGS) entry which is preliminary data.</text>
</comment>
<keyword evidence="4" id="KW-1185">Reference proteome</keyword>